<name>A0A8T1W4C9_9STRA</name>
<dbReference type="EMBL" id="JAGDFM010000060">
    <property type="protein sequence ID" value="KAG7388467.1"/>
    <property type="molecule type" value="Genomic_DNA"/>
</dbReference>
<dbReference type="InterPro" id="IPR009422">
    <property type="entry name" value="Gemin6"/>
</dbReference>
<dbReference type="GO" id="GO:0005634">
    <property type="term" value="C:nucleus"/>
    <property type="evidence" value="ECO:0007669"/>
    <property type="project" value="InterPro"/>
</dbReference>
<protein>
    <submittedName>
        <fullName evidence="1">Uncharacterized protein</fullName>
    </submittedName>
</protein>
<dbReference type="GO" id="GO:0000387">
    <property type="term" value="P:spliceosomal snRNP assembly"/>
    <property type="evidence" value="ECO:0007669"/>
    <property type="project" value="TreeGrafter"/>
</dbReference>
<dbReference type="PANTHER" id="PTHR14710">
    <property type="entry name" value="GEM-ASSOCIATED PROTEIN 6"/>
    <property type="match status" value="1"/>
</dbReference>
<organism evidence="1 2">
    <name type="scientific">Phytophthora pseudosyringae</name>
    <dbReference type="NCBI Taxonomy" id="221518"/>
    <lineage>
        <taxon>Eukaryota</taxon>
        <taxon>Sar</taxon>
        <taxon>Stramenopiles</taxon>
        <taxon>Oomycota</taxon>
        <taxon>Peronosporomycetes</taxon>
        <taxon>Peronosporales</taxon>
        <taxon>Peronosporaceae</taxon>
        <taxon>Phytophthora</taxon>
    </lineage>
</organism>
<dbReference type="PANTHER" id="PTHR14710:SF2">
    <property type="entry name" value="GEM-ASSOCIATED PROTEIN 6"/>
    <property type="match status" value="1"/>
</dbReference>
<dbReference type="Proteomes" id="UP000694044">
    <property type="component" value="Unassembled WGS sequence"/>
</dbReference>
<dbReference type="GO" id="GO:0000245">
    <property type="term" value="P:spliceosomal complex assembly"/>
    <property type="evidence" value="ECO:0007669"/>
    <property type="project" value="InterPro"/>
</dbReference>
<accession>A0A8T1W4C9</accession>
<sequence length="176" mass="19071">MASESSLFGNFCALIGQPVRVQLKDGTSTDGVLYCVDPETDHVALLCRSGREESGYDVKIVLAHHVRGIEKGPQESTDLPTLAGLQQELGKGSGTNGQEDAASIQRRREQLGQFLAKNFVPFESAADGSIRVFGGAATVRPPFHAVQSATEQLQRRMQQLLAQFDRQQQDASASNQ</sequence>
<proteinExistence type="predicted"/>
<dbReference type="GO" id="GO:0032797">
    <property type="term" value="C:SMN complex"/>
    <property type="evidence" value="ECO:0007669"/>
    <property type="project" value="TreeGrafter"/>
</dbReference>
<keyword evidence="2" id="KW-1185">Reference proteome</keyword>
<dbReference type="OrthoDB" id="77463at2759"/>
<comment type="caution">
    <text evidence="1">The sequence shown here is derived from an EMBL/GenBank/DDBJ whole genome shotgun (WGS) entry which is preliminary data.</text>
</comment>
<dbReference type="AlphaFoldDB" id="A0A8T1W4C9"/>
<evidence type="ECO:0000313" key="1">
    <source>
        <dbReference type="EMBL" id="KAG7388467.1"/>
    </source>
</evidence>
<evidence type="ECO:0000313" key="2">
    <source>
        <dbReference type="Proteomes" id="UP000694044"/>
    </source>
</evidence>
<gene>
    <name evidence="1" type="ORF">PHYPSEUDO_012528</name>
</gene>
<reference evidence="1" key="1">
    <citation type="submission" date="2021-02" db="EMBL/GenBank/DDBJ databases">
        <authorList>
            <person name="Palmer J.M."/>
        </authorList>
    </citation>
    <scope>NUCLEOTIDE SEQUENCE</scope>
    <source>
        <strain evidence="1">SCRP734</strain>
    </source>
</reference>